<dbReference type="EMBL" id="CP114767">
    <property type="protein sequence ID" value="WBA40663.1"/>
    <property type="molecule type" value="Genomic_DNA"/>
</dbReference>
<proteinExistence type="predicted"/>
<organism evidence="2 3">
    <name type="scientific">Hymenobacter canadensis</name>
    <dbReference type="NCBI Taxonomy" id="2999067"/>
    <lineage>
        <taxon>Bacteria</taxon>
        <taxon>Pseudomonadati</taxon>
        <taxon>Bacteroidota</taxon>
        <taxon>Cytophagia</taxon>
        <taxon>Cytophagales</taxon>
        <taxon>Hymenobacteraceae</taxon>
        <taxon>Hymenobacter</taxon>
    </lineage>
</organism>
<evidence type="ECO:0000313" key="3">
    <source>
        <dbReference type="Proteomes" id="UP001211005"/>
    </source>
</evidence>
<keyword evidence="1" id="KW-1133">Transmembrane helix</keyword>
<keyword evidence="1" id="KW-0812">Transmembrane</keyword>
<evidence type="ECO:0000256" key="1">
    <source>
        <dbReference type="SAM" id="Phobius"/>
    </source>
</evidence>
<evidence type="ECO:0000313" key="2">
    <source>
        <dbReference type="EMBL" id="WBA40663.1"/>
    </source>
</evidence>
<protein>
    <submittedName>
        <fullName evidence="2">Uncharacterized protein</fullName>
    </submittedName>
</protein>
<keyword evidence="3" id="KW-1185">Reference proteome</keyword>
<feature type="transmembrane region" description="Helical" evidence="1">
    <location>
        <begin position="12"/>
        <end position="32"/>
    </location>
</feature>
<accession>A0ABY7LJV9</accession>
<keyword evidence="1" id="KW-0472">Membrane</keyword>
<dbReference type="RefSeq" id="WP_269558749.1">
    <property type="nucleotide sequence ID" value="NZ_CP114767.1"/>
</dbReference>
<gene>
    <name evidence="2" type="ORF">O3303_12610</name>
</gene>
<reference evidence="2 3" key="1">
    <citation type="submission" date="2022-12" db="EMBL/GenBank/DDBJ databases">
        <title>Hymenobacter canadensis sp. nov. isolated from lake water of the Cambridge Bay, Canada.</title>
        <authorList>
            <person name="Kim W.H."/>
            <person name="Lee Y.M."/>
        </authorList>
    </citation>
    <scope>NUCLEOTIDE SEQUENCE [LARGE SCALE GENOMIC DNA]</scope>
    <source>
        <strain evidence="2 3">PAMC 29467</strain>
    </source>
</reference>
<dbReference type="Proteomes" id="UP001211005">
    <property type="component" value="Chromosome"/>
</dbReference>
<sequence length="84" mass="9597">MANQQVPWFKSQWFWTLALVMIGLRFAYKYWYKEQQPDSATRMEQLTERNAALEDRIRASQAASTGPVVLADSTVLADTATVAR</sequence>
<name>A0ABY7LJV9_9BACT</name>